<dbReference type="Pfam" id="PF13640">
    <property type="entry name" value="2OG-FeII_Oxy_3"/>
    <property type="match status" value="1"/>
</dbReference>
<evidence type="ECO:0000256" key="2">
    <source>
        <dbReference type="ARBA" id="ARBA00022723"/>
    </source>
</evidence>
<reference evidence="8 9" key="1">
    <citation type="submission" date="2019-04" db="EMBL/GenBank/DDBJ databases">
        <title>Salinimonas iocasae sp. nov., a halophilic bacterium isolated from the outer tube casing of tubeworms in Okinawa Trough.</title>
        <authorList>
            <person name="Zhang H."/>
            <person name="Wang H."/>
            <person name="Li C."/>
        </authorList>
    </citation>
    <scope>NUCLEOTIDE SEQUENCE [LARGE SCALE GENOMIC DNA]</scope>
    <source>
        <strain evidence="8 9">KX18D6</strain>
    </source>
</reference>
<dbReference type="RefSeq" id="WP_139756018.1">
    <property type="nucleotide sequence ID" value="NZ_CP039852.1"/>
</dbReference>
<feature type="domain" description="Fe2OG dioxygenase" evidence="7">
    <location>
        <begin position="113"/>
        <end position="212"/>
    </location>
</feature>
<evidence type="ECO:0000256" key="6">
    <source>
        <dbReference type="ARBA" id="ARBA00023004"/>
    </source>
</evidence>
<dbReference type="KEGG" id="salk:FBQ74_07135"/>
<dbReference type="PROSITE" id="PS51471">
    <property type="entry name" value="FE2OG_OXY"/>
    <property type="match status" value="1"/>
</dbReference>
<dbReference type="GO" id="GO:0031543">
    <property type="term" value="F:peptidyl-proline dioxygenase activity"/>
    <property type="evidence" value="ECO:0007669"/>
    <property type="project" value="TreeGrafter"/>
</dbReference>
<dbReference type="AlphaFoldDB" id="A0A5B7YC59"/>
<organism evidence="8 9">
    <name type="scientific">Salinimonas iocasae</name>
    <dbReference type="NCBI Taxonomy" id="2572577"/>
    <lineage>
        <taxon>Bacteria</taxon>
        <taxon>Pseudomonadati</taxon>
        <taxon>Pseudomonadota</taxon>
        <taxon>Gammaproteobacteria</taxon>
        <taxon>Alteromonadales</taxon>
        <taxon>Alteromonadaceae</taxon>
        <taxon>Alteromonas/Salinimonas group</taxon>
        <taxon>Salinimonas</taxon>
    </lineage>
</organism>
<evidence type="ECO:0000256" key="1">
    <source>
        <dbReference type="ARBA" id="ARBA00001961"/>
    </source>
</evidence>
<dbReference type="GO" id="GO:0008198">
    <property type="term" value="F:ferrous iron binding"/>
    <property type="evidence" value="ECO:0007669"/>
    <property type="project" value="TreeGrafter"/>
</dbReference>
<evidence type="ECO:0000313" key="9">
    <source>
        <dbReference type="Proteomes" id="UP000304912"/>
    </source>
</evidence>
<protein>
    <submittedName>
        <fullName evidence="8">2OG-Fe(II) oxygenase</fullName>
    </submittedName>
</protein>
<dbReference type="InterPro" id="IPR044862">
    <property type="entry name" value="Pro_4_hyd_alph_FE2OG_OXY"/>
</dbReference>
<accession>A0A5B7YC59</accession>
<sequence>MQFEQIPPCTTVADVDFSPLFDQIADALEKHGVAVIPQALPDTMAHELYHYYRQLNGELFDEAGIGRKQNFHHDEKIRSDKVCWIDGTSPTGKEWLDWLEMLKTHLNRRLFLGLFSVESHFAYYQKGDFYKRHVDAFRGESNRVLSLVTYLNPQWSADDGGQLVMYADNNDHTGTKILPQLGTMVLFLSEVFEHEVLPAKKDRYSIASWFRLNTTRAGRADPPR</sequence>
<dbReference type="InterPro" id="IPR051559">
    <property type="entry name" value="HIF_prolyl_hydroxylases"/>
</dbReference>
<dbReference type="EMBL" id="CP039852">
    <property type="protein sequence ID" value="QCZ93272.1"/>
    <property type="molecule type" value="Genomic_DNA"/>
</dbReference>
<dbReference type="GO" id="GO:0071456">
    <property type="term" value="P:cellular response to hypoxia"/>
    <property type="evidence" value="ECO:0007669"/>
    <property type="project" value="TreeGrafter"/>
</dbReference>
<keyword evidence="6" id="KW-0408">Iron</keyword>
<dbReference type="InterPro" id="IPR005123">
    <property type="entry name" value="Oxoglu/Fe-dep_dioxygenase_dom"/>
</dbReference>
<dbReference type="PANTHER" id="PTHR12907">
    <property type="entry name" value="EGL NINE HOMOLOG-RELATED"/>
    <property type="match status" value="1"/>
</dbReference>
<evidence type="ECO:0000256" key="4">
    <source>
        <dbReference type="ARBA" id="ARBA00022964"/>
    </source>
</evidence>
<comment type="cofactor">
    <cofactor evidence="1">
        <name>L-ascorbate</name>
        <dbReference type="ChEBI" id="CHEBI:38290"/>
    </cofactor>
</comment>
<evidence type="ECO:0000256" key="3">
    <source>
        <dbReference type="ARBA" id="ARBA00022896"/>
    </source>
</evidence>
<keyword evidence="9" id="KW-1185">Reference proteome</keyword>
<dbReference type="Gene3D" id="2.60.120.620">
    <property type="entry name" value="q2cbj1_9rhob like domain"/>
    <property type="match status" value="1"/>
</dbReference>
<dbReference type="InterPro" id="IPR006620">
    <property type="entry name" value="Pro_4_hyd_alph"/>
</dbReference>
<dbReference type="PANTHER" id="PTHR12907:SF26">
    <property type="entry name" value="HIF PROLYL HYDROXYLASE, ISOFORM C"/>
    <property type="match status" value="1"/>
</dbReference>
<evidence type="ECO:0000313" key="8">
    <source>
        <dbReference type="EMBL" id="QCZ93272.1"/>
    </source>
</evidence>
<evidence type="ECO:0000256" key="5">
    <source>
        <dbReference type="ARBA" id="ARBA00023002"/>
    </source>
</evidence>
<gene>
    <name evidence="8" type="ORF">FBQ74_07135</name>
</gene>
<keyword evidence="2" id="KW-0479">Metal-binding</keyword>
<name>A0A5B7YC59_9ALTE</name>
<keyword evidence="5" id="KW-0560">Oxidoreductase</keyword>
<dbReference type="SMART" id="SM00702">
    <property type="entry name" value="P4Hc"/>
    <property type="match status" value="1"/>
</dbReference>
<dbReference type="GO" id="GO:0031418">
    <property type="term" value="F:L-ascorbic acid binding"/>
    <property type="evidence" value="ECO:0007669"/>
    <property type="project" value="UniProtKB-KW"/>
</dbReference>
<keyword evidence="4" id="KW-0223">Dioxygenase</keyword>
<dbReference type="Proteomes" id="UP000304912">
    <property type="component" value="Chromosome"/>
</dbReference>
<dbReference type="OrthoDB" id="9783171at2"/>
<evidence type="ECO:0000259" key="7">
    <source>
        <dbReference type="PROSITE" id="PS51471"/>
    </source>
</evidence>
<keyword evidence="3" id="KW-0847">Vitamin C</keyword>
<proteinExistence type="predicted"/>